<dbReference type="OrthoDB" id="596403at2"/>
<feature type="domain" description="AsmA" evidence="2">
    <location>
        <begin position="4"/>
        <end position="174"/>
    </location>
</feature>
<protein>
    <submittedName>
        <fullName evidence="3">Membrane protein</fullName>
    </submittedName>
</protein>
<dbReference type="AlphaFoldDB" id="A0A4Y1WSY0"/>
<dbReference type="RefSeq" id="WP_141412219.1">
    <property type="nucleotide sequence ID" value="NZ_AP019735.1"/>
</dbReference>
<dbReference type="InterPro" id="IPR007844">
    <property type="entry name" value="AsmA"/>
</dbReference>
<reference evidence="4" key="1">
    <citation type="submission" date="2019-06" db="EMBL/GenBank/DDBJ databases">
        <title>Alistipes onderdonkii subsp. vulgaris subsp. nov., Alistipes dispar sp. nov. and Alistipes communis sp. nov., isolated from human faeces, and creation of Alistipes onderdonkii subsp. onderdonkii subsp. nov.</title>
        <authorList>
            <person name="Sakamoto M."/>
            <person name="Ikeyama N."/>
            <person name="Ogata Y."/>
            <person name="Suda W."/>
            <person name="Iino T."/>
            <person name="Hattori M."/>
            <person name="Ohkuma M."/>
        </authorList>
    </citation>
    <scope>NUCLEOTIDE SEQUENCE [LARGE SCALE GENOMIC DNA]</scope>
    <source>
        <strain evidence="4">5CBH24</strain>
    </source>
</reference>
<dbReference type="InterPro" id="IPR052894">
    <property type="entry name" value="AsmA-related"/>
</dbReference>
<dbReference type="GO" id="GO:0090313">
    <property type="term" value="P:regulation of protein targeting to membrane"/>
    <property type="evidence" value="ECO:0007669"/>
    <property type="project" value="TreeGrafter"/>
</dbReference>
<evidence type="ECO:0000313" key="3">
    <source>
        <dbReference type="EMBL" id="BBL03369.1"/>
    </source>
</evidence>
<dbReference type="GO" id="GO:0005886">
    <property type="term" value="C:plasma membrane"/>
    <property type="evidence" value="ECO:0007669"/>
    <property type="project" value="TreeGrafter"/>
</dbReference>
<proteinExistence type="predicted"/>
<dbReference type="PANTHER" id="PTHR30441">
    <property type="entry name" value="DUF748 DOMAIN-CONTAINING PROTEIN"/>
    <property type="match status" value="1"/>
</dbReference>
<dbReference type="KEGG" id="acou:A5CBH24_06820"/>
<name>A0A4Y1WSY0_9BACT</name>
<evidence type="ECO:0000256" key="1">
    <source>
        <dbReference type="SAM" id="MobiDB-lite"/>
    </source>
</evidence>
<dbReference type="Proteomes" id="UP000318946">
    <property type="component" value="Chromosome"/>
</dbReference>
<dbReference type="PANTHER" id="PTHR30441:SF8">
    <property type="entry name" value="DUF748 DOMAIN-CONTAINING PROTEIN"/>
    <property type="match status" value="1"/>
</dbReference>
<evidence type="ECO:0000259" key="2">
    <source>
        <dbReference type="Pfam" id="PF05170"/>
    </source>
</evidence>
<sequence>MKKFLKIVAIVAVVLIAVALVVPLALKSKVGDIVKKEAGELLTAEVDFRSLDLSLLRHFPHASVELEGLTVVCAAPFEGDTLASVGRISVVVDLMSLFGDSGYEVTKLLVDKAHLHARKLADGSVNWDVMKPSDEPAEEKEPAEADEPSAFRLRMRDVRLSEAVVRYEDDSTGMRAGVDPLDLRLSGDLSGERSDLDLRLEAHRLSYAAGGVALLRDADLTADVTLDADLKNKRFTFSDNRLSLNAIALSLDGWVALADDRTEMDVRVNSSKVEFRDVLSLVPAFYTRDFENLTASGQLTLDAWAKGVLAGDRLPAFETTLAVRDGSFKYASLPKAVTGITIDARAANPGGTADATTVDVPTFALTMAGNALRGSFSAATPMSDLRFKAAAAGKVDLGAVKEVYPLGDSIALAGVVTADMQASGRMSDIERERYEAIAASGRLTVEGVTAALAGLPEVKVRRAAMSVSPAALTLSELGVTVGCSDIEASGTLSNYIGYLLRGQTLRGRLDVRSSLLDLNELLGDASEASADTGAAAAPADTAAMRAVVVPQNLDLALGASLKKILFQKMVLDDFTGSLTVAKGTVSMNRLAMNAFGGRMSASGSYSTAADAQRPALKLKAEIADASFSTTFDQLDVVRRMVPLFEKTGGDYSMSLDLATRLTQTMDPDYATLQADGAIRSKNIRVQNIAVFDQLAAALKNDALRRIEAKDVDIRFTIRDGRIATQPFDLSVGGISLNLSGSTGLDQTIDYTARVMLPEGSAGGILTAVDVGIGGSFSSPKITLDVKNAVKDAVSNAIGEKLGLSVGSSEGKSADEIRADAKAKGDKLVEEARAQRDKLVGKASGKLARIAAQASGDALVSAAEKQAQKLMEQAEQQIAAQQQ</sequence>
<keyword evidence="4" id="KW-1185">Reference proteome</keyword>
<accession>A0A4Y1WSY0</accession>
<feature type="region of interest" description="Disordered" evidence="1">
    <location>
        <begin position="128"/>
        <end position="148"/>
    </location>
</feature>
<dbReference type="GeneID" id="78341394"/>
<dbReference type="Pfam" id="PF05170">
    <property type="entry name" value="AsmA"/>
    <property type="match status" value="1"/>
</dbReference>
<gene>
    <name evidence="3" type="ORF">A5CBH24_06820</name>
</gene>
<feature type="compositionally biased region" description="Basic and acidic residues" evidence="1">
    <location>
        <begin position="131"/>
        <end position="143"/>
    </location>
</feature>
<organism evidence="3 4">
    <name type="scientific">Alistipes communis</name>
    <dbReference type="NCBI Taxonomy" id="2585118"/>
    <lineage>
        <taxon>Bacteria</taxon>
        <taxon>Pseudomonadati</taxon>
        <taxon>Bacteroidota</taxon>
        <taxon>Bacteroidia</taxon>
        <taxon>Bacteroidales</taxon>
        <taxon>Rikenellaceae</taxon>
        <taxon>Alistipes</taxon>
    </lineage>
</organism>
<dbReference type="EMBL" id="AP019735">
    <property type="protein sequence ID" value="BBL03369.1"/>
    <property type="molecule type" value="Genomic_DNA"/>
</dbReference>
<evidence type="ECO:0000313" key="4">
    <source>
        <dbReference type="Proteomes" id="UP000318946"/>
    </source>
</evidence>